<dbReference type="AlphaFoldDB" id="A0AAC9ZCK3"/>
<feature type="region of interest" description="Disordered" evidence="1">
    <location>
        <begin position="1"/>
        <end position="39"/>
    </location>
</feature>
<reference evidence="2 3" key="1">
    <citation type="journal article" date="2017" name="Front. Microbiol.">
        <title>Phaeobacter piscinae sp. nov., a species of the Roseobacter group and potential aquaculture probiont.</title>
        <authorList>
            <person name="Sonnenschein E.C."/>
            <person name="Phippen C.B.W."/>
            <person name="Nielsen K.F."/>
            <person name="Mateiu R.V."/>
            <person name="Melchiorsen J."/>
            <person name="Gram L."/>
            <person name="Overmann J."/>
            <person name="Freese H.M."/>
        </authorList>
    </citation>
    <scope>NUCLEOTIDE SEQUENCE [LARGE SCALE GENOMIC DNA]</scope>
    <source>
        <strain evidence="2 3">P63</strain>
    </source>
</reference>
<feature type="compositionally biased region" description="Basic and acidic residues" evidence="1">
    <location>
        <begin position="19"/>
        <end position="30"/>
    </location>
</feature>
<proteinExistence type="predicted"/>
<evidence type="ECO:0000313" key="3">
    <source>
        <dbReference type="Proteomes" id="UP000217545"/>
    </source>
</evidence>
<gene>
    <name evidence="2" type="ORF">PhaeoP63_03898</name>
</gene>
<accession>A0AAC9ZCK3</accession>
<dbReference type="EMBL" id="CP010785">
    <property type="protein sequence ID" value="ATF07930.1"/>
    <property type="molecule type" value="Genomic_DNA"/>
</dbReference>
<organism evidence="2 3">
    <name type="scientific">Phaeobacter gallaeciensis</name>
    <dbReference type="NCBI Taxonomy" id="60890"/>
    <lineage>
        <taxon>Bacteria</taxon>
        <taxon>Pseudomonadati</taxon>
        <taxon>Pseudomonadota</taxon>
        <taxon>Alphaproteobacteria</taxon>
        <taxon>Rhodobacterales</taxon>
        <taxon>Roseobacteraceae</taxon>
        <taxon>Phaeobacter</taxon>
    </lineage>
</organism>
<dbReference type="Proteomes" id="UP000217545">
    <property type="component" value="Plasmid pP63_a"/>
</dbReference>
<sequence>MNMDVLSAPPDQGVLRPLKPADLHESDPESHWLPQLIIE</sequence>
<geneLocation type="plasmid" evidence="3">
    <name>pp63_a</name>
</geneLocation>
<keyword evidence="2" id="KW-0614">Plasmid</keyword>
<evidence type="ECO:0000313" key="2">
    <source>
        <dbReference type="EMBL" id="ATF07930.1"/>
    </source>
</evidence>
<evidence type="ECO:0000256" key="1">
    <source>
        <dbReference type="SAM" id="MobiDB-lite"/>
    </source>
</evidence>
<protein>
    <submittedName>
        <fullName evidence="2">Uncharacterized protein</fullName>
    </submittedName>
</protein>
<name>A0AAC9ZCK3_9RHOB</name>